<proteinExistence type="predicted"/>
<dbReference type="EMBL" id="KN829526">
    <property type="protein sequence ID" value="KIK73667.1"/>
    <property type="molecule type" value="Genomic_DNA"/>
</dbReference>
<dbReference type="OrthoDB" id="3262784at2759"/>
<feature type="compositionally biased region" description="Basic and acidic residues" evidence="1">
    <location>
        <begin position="89"/>
        <end position="100"/>
    </location>
</feature>
<gene>
    <name evidence="3" type="ORF">PAXRUDRAFT_20611</name>
</gene>
<dbReference type="AlphaFoldDB" id="A0A0D0BQ58"/>
<dbReference type="InParanoid" id="A0A0D0BQ58"/>
<keyword evidence="2" id="KW-0732">Signal</keyword>
<organism evidence="3 4">
    <name type="scientific">Paxillus rubicundulus Ve08.2h10</name>
    <dbReference type="NCBI Taxonomy" id="930991"/>
    <lineage>
        <taxon>Eukaryota</taxon>
        <taxon>Fungi</taxon>
        <taxon>Dikarya</taxon>
        <taxon>Basidiomycota</taxon>
        <taxon>Agaricomycotina</taxon>
        <taxon>Agaricomycetes</taxon>
        <taxon>Agaricomycetidae</taxon>
        <taxon>Boletales</taxon>
        <taxon>Paxilineae</taxon>
        <taxon>Paxillaceae</taxon>
        <taxon>Paxillus</taxon>
    </lineage>
</organism>
<reference evidence="4" key="2">
    <citation type="submission" date="2015-01" db="EMBL/GenBank/DDBJ databases">
        <title>Evolutionary Origins and Diversification of the Mycorrhizal Mutualists.</title>
        <authorList>
            <consortium name="DOE Joint Genome Institute"/>
            <consortium name="Mycorrhizal Genomics Consortium"/>
            <person name="Kohler A."/>
            <person name="Kuo A."/>
            <person name="Nagy L.G."/>
            <person name="Floudas D."/>
            <person name="Copeland A."/>
            <person name="Barry K.W."/>
            <person name="Cichocki N."/>
            <person name="Veneault-Fourrey C."/>
            <person name="LaButti K."/>
            <person name="Lindquist E.A."/>
            <person name="Lipzen A."/>
            <person name="Lundell T."/>
            <person name="Morin E."/>
            <person name="Murat C."/>
            <person name="Riley R."/>
            <person name="Ohm R."/>
            <person name="Sun H."/>
            <person name="Tunlid A."/>
            <person name="Henrissat B."/>
            <person name="Grigoriev I.V."/>
            <person name="Hibbett D.S."/>
            <person name="Martin F."/>
        </authorList>
    </citation>
    <scope>NUCLEOTIDE SEQUENCE [LARGE SCALE GENOMIC DNA]</scope>
    <source>
        <strain evidence="4">Ve08.2h10</strain>
    </source>
</reference>
<evidence type="ECO:0000256" key="1">
    <source>
        <dbReference type="SAM" id="MobiDB-lite"/>
    </source>
</evidence>
<sequence>MQIGCAAHVLNLVAQALGHGLGNAPDPDEEDLYEIMRQFPLTYNPETDPEVMQDMSEMLIEQSKDSEDNSNAWSSDGSESDNSGLSDVSDSHSHAGKGEESLDAQGSTSRKAKKAFTVVDKLHAVIVDILASEAINRWIDQLDQHLTGKKRKAAMLKKKKWHLSPGDWDFLERFAAVLILFHSSILDLSKKGIPTICKLLPLYKHIEQRLTAHLSRARKDFGFYGLNVAIGSGLHKLEHHMEMALKSDYPLLGAVLHPALWVSYFNNITLWSTNLNLPHCARVLLEHLYTTYKEETDGTATASGTCNTSTLATTAPASPSKQSPFMATIKTHGAANRVAQNEVDVYVSGLFPYAEIDDNPLAW</sequence>
<evidence type="ECO:0000313" key="4">
    <source>
        <dbReference type="Proteomes" id="UP000054538"/>
    </source>
</evidence>
<evidence type="ECO:0000256" key="2">
    <source>
        <dbReference type="SAM" id="SignalP"/>
    </source>
</evidence>
<feature type="signal peptide" evidence="2">
    <location>
        <begin position="1"/>
        <end position="18"/>
    </location>
</feature>
<name>A0A0D0BQ58_9AGAM</name>
<evidence type="ECO:0000313" key="3">
    <source>
        <dbReference type="EMBL" id="KIK73667.1"/>
    </source>
</evidence>
<feature type="region of interest" description="Disordered" evidence="1">
    <location>
        <begin position="61"/>
        <end position="107"/>
    </location>
</feature>
<feature type="compositionally biased region" description="Polar residues" evidence="1">
    <location>
        <begin position="69"/>
        <end position="88"/>
    </location>
</feature>
<reference evidence="3 4" key="1">
    <citation type="submission" date="2014-04" db="EMBL/GenBank/DDBJ databases">
        <authorList>
            <consortium name="DOE Joint Genome Institute"/>
            <person name="Kuo A."/>
            <person name="Kohler A."/>
            <person name="Jargeat P."/>
            <person name="Nagy L.G."/>
            <person name="Floudas D."/>
            <person name="Copeland A."/>
            <person name="Barry K.W."/>
            <person name="Cichocki N."/>
            <person name="Veneault-Fourrey C."/>
            <person name="LaButti K."/>
            <person name="Lindquist E.A."/>
            <person name="Lipzen A."/>
            <person name="Lundell T."/>
            <person name="Morin E."/>
            <person name="Murat C."/>
            <person name="Sun H."/>
            <person name="Tunlid A."/>
            <person name="Henrissat B."/>
            <person name="Grigoriev I.V."/>
            <person name="Hibbett D.S."/>
            <person name="Martin F."/>
            <person name="Nordberg H.P."/>
            <person name="Cantor M.N."/>
            <person name="Hua S.X."/>
        </authorList>
    </citation>
    <scope>NUCLEOTIDE SEQUENCE [LARGE SCALE GENOMIC DNA]</scope>
    <source>
        <strain evidence="3 4">Ve08.2h10</strain>
    </source>
</reference>
<accession>A0A0D0BQ58</accession>
<dbReference type="HOGENOM" id="CLU_763133_0_0_1"/>
<feature type="chain" id="PRO_5002224777" evidence="2">
    <location>
        <begin position="19"/>
        <end position="363"/>
    </location>
</feature>
<dbReference type="Proteomes" id="UP000054538">
    <property type="component" value="Unassembled WGS sequence"/>
</dbReference>
<protein>
    <submittedName>
        <fullName evidence="3">Uncharacterized protein</fullName>
    </submittedName>
</protein>
<keyword evidence="4" id="KW-1185">Reference proteome</keyword>